<evidence type="ECO:0000256" key="10">
    <source>
        <dbReference type="ARBA" id="ARBA00022723"/>
    </source>
</evidence>
<organism evidence="21 22">
    <name type="scientific">Tychonema bourrellyi FEM_GT703</name>
    <dbReference type="NCBI Taxonomy" id="2040638"/>
    <lineage>
        <taxon>Bacteria</taxon>
        <taxon>Bacillati</taxon>
        <taxon>Cyanobacteriota</taxon>
        <taxon>Cyanophyceae</taxon>
        <taxon>Oscillatoriophycideae</taxon>
        <taxon>Oscillatoriales</taxon>
        <taxon>Microcoleaceae</taxon>
        <taxon>Tychonema</taxon>
    </lineage>
</organism>
<dbReference type="OrthoDB" id="9809356at2"/>
<dbReference type="Proteomes" id="UP000226442">
    <property type="component" value="Unassembled WGS sequence"/>
</dbReference>
<comment type="catalytic activity">
    <reaction evidence="16">
        <text>(6S)-5,6,7,8-tetrahydrofolyl-(gamma-L-Glu)(n) + L-glutamate + ATP = (6S)-5,6,7,8-tetrahydrofolyl-(gamma-L-Glu)(n+1) + ADP + phosphate + H(+)</text>
        <dbReference type="Rhea" id="RHEA:10580"/>
        <dbReference type="Rhea" id="RHEA-COMP:14738"/>
        <dbReference type="Rhea" id="RHEA-COMP:14740"/>
        <dbReference type="ChEBI" id="CHEBI:15378"/>
        <dbReference type="ChEBI" id="CHEBI:29985"/>
        <dbReference type="ChEBI" id="CHEBI:30616"/>
        <dbReference type="ChEBI" id="CHEBI:43474"/>
        <dbReference type="ChEBI" id="CHEBI:141005"/>
        <dbReference type="ChEBI" id="CHEBI:456216"/>
        <dbReference type="EC" id="6.3.2.17"/>
    </reaction>
</comment>
<protein>
    <recommendedName>
        <fullName evidence="8">Dihydrofolate synthase/folylpolyglutamate synthase</fullName>
        <ecNumber evidence="6">6.3.2.12</ecNumber>
        <ecNumber evidence="7">6.3.2.17</ecNumber>
    </recommendedName>
    <alternativeName>
        <fullName evidence="15">Tetrahydrofolylpolyglutamate synthase</fullName>
    </alternativeName>
</protein>
<proteinExistence type="inferred from homology"/>
<dbReference type="GO" id="GO:0008841">
    <property type="term" value="F:dihydrofolate synthase activity"/>
    <property type="evidence" value="ECO:0007669"/>
    <property type="project" value="UniProtKB-EC"/>
</dbReference>
<dbReference type="PROSITE" id="PS01011">
    <property type="entry name" value="FOLYLPOLYGLU_SYNT_1"/>
    <property type="match status" value="1"/>
</dbReference>
<dbReference type="GO" id="GO:0004326">
    <property type="term" value="F:tetrahydrofolylpolyglutamate synthase activity"/>
    <property type="evidence" value="ECO:0007669"/>
    <property type="project" value="UniProtKB-EC"/>
</dbReference>
<accession>A0A2G4EZ32</accession>
<evidence type="ECO:0000256" key="12">
    <source>
        <dbReference type="ARBA" id="ARBA00022840"/>
    </source>
</evidence>
<comment type="caution">
    <text evidence="21">The sequence shown here is derived from an EMBL/GenBank/DDBJ whole genome shotgun (WGS) entry which is preliminary data.</text>
</comment>
<evidence type="ECO:0000256" key="7">
    <source>
        <dbReference type="ARBA" id="ARBA00013025"/>
    </source>
</evidence>
<dbReference type="Gene3D" id="3.90.190.20">
    <property type="entry name" value="Mur ligase, C-terminal domain"/>
    <property type="match status" value="1"/>
</dbReference>
<evidence type="ECO:0000256" key="1">
    <source>
        <dbReference type="ARBA" id="ARBA00001946"/>
    </source>
</evidence>
<feature type="domain" description="Mur ligase C-terminal" evidence="19">
    <location>
        <begin position="285"/>
        <end position="401"/>
    </location>
</feature>
<dbReference type="Gene3D" id="3.40.1190.10">
    <property type="entry name" value="Mur-like, catalytic domain"/>
    <property type="match status" value="1"/>
</dbReference>
<gene>
    <name evidence="21" type="ORF">CP500_014330</name>
</gene>
<keyword evidence="13" id="KW-0460">Magnesium</keyword>
<evidence type="ECO:0000256" key="15">
    <source>
        <dbReference type="ARBA" id="ARBA00030592"/>
    </source>
</evidence>
<evidence type="ECO:0000256" key="4">
    <source>
        <dbReference type="ARBA" id="ARBA00008276"/>
    </source>
</evidence>
<dbReference type="EC" id="6.3.2.12" evidence="6"/>
<keyword evidence="9 18" id="KW-0436">Ligase</keyword>
<evidence type="ECO:0000256" key="13">
    <source>
        <dbReference type="ARBA" id="ARBA00022842"/>
    </source>
</evidence>
<keyword evidence="22" id="KW-1185">Reference proteome</keyword>
<evidence type="ECO:0000256" key="3">
    <source>
        <dbReference type="ARBA" id="ARBA00005150"/>
    </source>
</evidence>
<dbReference type="RefSeq" id="WP_096828882.1">
    <property type="nucleotide sequence ID" value="NZ_NXIB02000079.1"/>
</dbReference>
<reference evidence="21" key="1">
    <citation type="submission" date="2017-10" db="EMBL/GenBank/DDBJ databases">
        <title>Draft genome sequence of the planktic cyanobacteria Tychonema bourrellyi isolated from alpine lentic freshwater.</title>
        <authorList>
            <person name="Tett A."/>
            <person name="Armanini F."/>
            <person name="Asnicar F."/>
            <person name="Boscaini A."/>
            <person name="Pasolli E."/>
            <person name="Zolfo M."/>
            <person name="Donati C."/>
            <person name="Salmaso N."/>
            <person name="Segata N."/>
        </authorList>
    </citation>
    <scope>NUCLEOTIDE SEQUENCE</scope>
    <source>
        <strain evidence="21">FEM_GT703</strain>
    </source>
</reference>
<dbReference type="GO" id="GO:0005737">
    <property type="term" value="C:cytoplasm"/>
    <property type="evidence" value="ECO:0007669"/>
    <property type="project" value="TreeGrafter"/>
</dbReference>
<evidence type="ECO:0000259" key="19">
    <source>
        <dbReference type="Pfam" id="PF02875"/>
    </source>
</evidence>
<dbReference type="GO" id="GO:0005524">
    <property type="term" value="F:ATP binding"/>
    <property type="evidence" value="ECO:0007669"/>
    <property type="project" value="UniProtKB-KW"/>
</dbReference>
<dbReference type="GO" id="GO:0046656">
    <property type="term" value="P:folic acid biosynthetic process"/>
    <property type="evidence" value="ECO:0007669"/>
    <property type="project" value="UniProtKB-KW"/>
</dbReference>
<comment type="subunit">
    <text evidence="5">Monomer.</text>
</comment>
<comment type="pathway">
    <text evidence="2">Cofactor biosynthesis; tetrahydrofolate biosynthesis; 7,8-dihydrofolate from 2-amino-4-hydroxy-6-hydroxymethyl-7,8-dihydropteridine diphosphate and 4-aminobenzoate: step 2/2.</text>
</comment>
<dbReference type="GO" id="GO:0046872">
    <property type="term" value="F:metal ion binding"/>
    <property type="evidence" value="ECO:0007669"/>
    <property type="project" value="UniProtKB-KW"/>
</dbReference>
<dbReference type="InterPro" id="IPR036565">
    <property type="entry name" value="Mur-like_cat_sf"/>
</dbReference>
<keyword evidence="12 18" id="KW-0067">ATP-binding</keyword>
<keyword evidence="14" id="KW-0289">Folate biosynthesis</keyword>
<evidence type="ECO:0000256" key="11">
    <source>
        <dbReference type="ARBA" id="ARBA00022741"/>
    </source>
</evidence>
<dbReference type="PANTHER" id="PTHR11136">
    <property type="entry name" value="FOLYLPOLYGLUTAMATE SYNTHASE-RELATED"/>
    <property type="match status" value="1"/>
</dbReference>
<comment type="similarity">
    <text evidence="4 18">Belongs to the folylpolyglutamate synthase family.</text>
</comment>
<evidence type="ECO:0000256" key="5">
    <source>
        <dbReference type="ARBA" id="ARBA00011245"/>
    </source>
</evidence>
<dbReference type="Pfam" id="PF02875">
    <property type="entry name" value="Mur_ligase_C"/>
    <property type="match status" value="1"/>
</dbReference>
<dbReference type="SUPFAM" id="SSF53623">
    <property type="entry name" value="MurD-like peptide ligases, catalytic domain"/>
    <property type="match status" value="1"/>
</dbReference>
<comment type="cofactor">
    <cofactor evidence="1">
        <name>Mg(2+)</name>
        <dbReference type="ChEBI" id="CHEBI:18420"/>
    </cofactor>
</comment>
<comment type="pathway">
    <text evidence="3">Cofactor biosynthesis; tetrahydrofolylpolyglutamate biosynthesis.</text>
</comment>
<keyword evidence="10" id="KW-0479">Metal-binding</keyword>
<evidence type="ECO:0000256" key="6">
    <source>
        <dbReference type="ARBA" id="ARBA00013023"/>
    </source>
</evidence>
<dbReference type="NCBIfam" id="TIGR01499">
    <property type="entry name" value="folC"/>
    <property type="match status" value="1"/>
</dbReference>
<dbReference type="InterPro" id="IPR004101">
    <property type="entry name" value="Mur_ligase_C"/>
</dbReference>
<evidence type="ECO:0000256" key="14">
    <source>
        <dbReference type="ARBA" id="ARBA00022909"/>
    </source>
</evidence>
<dbReference type="InterPro" id="IPR013221">
    <property type="entry name" value="Mur_ligase_cen"/>
</dbReference>
<evidence type="ECO:0000256" key="17">
    <source>
        <dbReference type="ARBA" id="ARBA00049161"/>
    </source>
</evidence>
<keyword evidence="11 18" id="KW-0547">Nucleotide-binding</keyword>
<dbReference type="InterPro" id="IPR018109">
    <property type="entry name" value="Folylpolyglutamate_synth_CS"/>
</dbReference>
<sequence>MNASSLLQSYQHFGVHLGLERIKQLLEKLDNPHQKVPIIHIAGTNGKGSVCAYLSSILTEAGYRVGRYTSPHLIDWTERICINQKPISPTELQQCLERVVSAAENDTETPTQFEIITAAAWLYFAEQKADIAVIETGLGGRLDATNVCENPLVSVITSISLEHWQILGPTVADIAGEKAGILKSKCPAIIGELPEFARIVIEKRIQKLDCPAIWVKPARDLGQGLAEYQLNQNGVKVRYELPLLGKIQLMNSAIAIATIQTLQNQGWKISQTAIKNGIAKTQWPGRLQQTTWKNQTILIDGAHNPAAAIALREYVDNFHNYQPINWVVGIIATKDSDDILTALLKKGDRLYLVPVPDQNSTPPAELAILAQNICPELTLCQTFPDLTTALDDAVADANLTVICGSLYLIGYFLQQQASPLHSASICG</sequence>
<feature type="domain" description="Mur ligase central" evidence="20">
    <location>
        <begin position="41"/>
        <end position="258"/>
    </location>
</feature>
<evidence type="ECO:0000259" key="20">
    <source>
        <dbReference type="Pfam" id="PF08245"/>
    </source>
</evidence>
<evidence type="ECO:0000256" key="9">
    <source>
        <dbReference type="ARBA" id="ARBA00022598"/>
    </source>
</evidence>
<evidence type="ECO:0000256" key="2">
    <source>
        <dbReference type="ARBA" id="ARBA00004799"/>
    </source>
</evidence>
<dbReference type="EC" id="6.3.2.17" evidence="7"/>
<dbReference type="Pfam" id="PF08245">
    <property type="entry name" value="Mur_ligase_M"/>
    <property type="match status" value="1"/>
</dbReference>
<evidence type="ECO:0000313" key="21">
    <source>
        <dbReference type="EMBL" id="PHX54756.1"/>
    </source>
</evidence>
<dbReference type="InterPro" id="IPR036615">
    <property type="entry name" value="Mur_ligase_C_dom_sf"/>
</dbReference>
<evidence type="ECO:0000313" key="22">
    <source>
        <dbReference type="Proteomes" id="UP000226442"/>
    </source>
</evidence>
<evidence type="ECO:0000256" key="16">
    <source>
        <dbReference type="ARBA" id="ARBA00047493"/>
    </source>
</evidence>
<evidence type="ECO:0000256" key="8">
    <source>
        <dbReference type="ARBA" id="ARBA00019357"/>
    </source>
</evidence>
<dbReference type="AlphaFoldDB" id="A0A2G4EZ32"/>
<dbReference type="PANTHER" id="PTHR11136:SF0">
    <property type="entry name" value="DIHYDROFOLATE SYNTHETASE-RELATED"/>
    <property type="match status" value="1"/>
</dbReference>
<dbReference type="SUPFAM" id="SSF53244">
    <property type="entry name" value="MurD-like peptide ligases, peptide-binding domain"/>
    <property type="match status" value="1"/>
</dbReference>
<dbReference type="EMBL" id="NXIB02000079">
    <property type="protein sequence ID" value="PHX54756.1"/>
    <property type="molecule type" value="Genomic_DNA"/>
</dbReference>
<comment type="catalytic activity">
    <reaction evidence="17">
        <text>7,8-dihydropteroate + L-glutamate + ATP = 7,8-dihydrofolate + ADP + phosphate + H(+)</text>
        <dbReference type="Rhea" id="RHEA:23584"/>
        <dbReference type="ChEBI" id="CHEBI:15378"/>
        <dbReference type="ChEBI" id="CHEBI:17839"/>
        <dbReference type="ChEBI" id="CHEBI:29985"/>
        <dbReference type="ChEBI" id="CHEBI:30616"/>
        <dbReference type="ChEBI" id="CHEBI:43474"/>
        <dbReference type="ChEBI" id="CHEBI:57451"/>
        <dbReference type="ChEBI" id="CHEBI:456216"/>
        <dbReference type="EC" id="6.3.2.12"/>
    </reaction>
</comment>
<dbReference type="InterPro" id="IPR001645">
    <property type="entry name" value="Folylpolyglutamate_synth"/>
</dbReference>
<dbReference type="FunFam" id="3.40.1190.10:FF:000004">
    <property type="entry name" value="Dihydrofolate synthase/folylpolyglutamate synthase"/>
    <property type="match status" value="1"/>
</dbReference>
<dbReference type="PIRSF" id="PIRSF001563">
    <property type="entry name" value="Folylpolyglu_synth"/>
    <property type="match status" value="1"/>
</dbReference>
<evidence type="ECO:0000256" key="18">
    <source>
        <dbReference type="PIRNR" id="PIRNR001563"/>
    </source>
</evidence>
<name>A0A2G4EZ32_9CYAN</name>